<evidence type="ECO:0000256" key="5">
    <source>
        <dbReference type="SAM" id="Phobius"/>
    </source>
</evidence>
<reference evidence="7 8" key="1">
    <citation type="submission" date="2023-07" db="EMBL/GenBank/DDBJ databases">
        <title>Genomic Encyclopedia of Type Strains, Phase IV (KMG-IV): sequencing the most valuable type-strain genomes for metagenomic binning, comparative biology and taxonomic classification.</title>
        <authorList>
            <person name="Goeker M."/>
        </authorList>
    </citation>
    <scope>NUCLEOTIDE SEQUENCE [LARGE SCALE GENOMIC DNA]</scope>
    <source>
        <strain evidence="7 8">DSM 9768</strain>
    </source>
</reference>
<keyword evidence="4 5" id="KW-0472">Membrane</keyword>
<comment type="caution">
    <text evidence="7">The sequence shown here is derived from an EMBL/GenBank/DDBJ whole genome shotgun (WGS) entry which is preliminary data.</text>
</comment>
<dbReference type="RefSeq" id="WP_307330151.1">
    <property type="nucleotide sequence ID" value="NZ_JAUSUG010000022.1"/>
</dbReference>
<feature type="domain" description="TM2" evidence="6">
    <location>
        <begin position="1"/>
        <end position="44"/>
    </location>
</feature>
<evidence type="ECO:0000256" key="1">
    <source>
        <dbReference type="ARBA" id="ARBA00004141"/>
    </source>
</evidence>
<accession>A0ABU0A313</accession>
<evidence type="ECO:0000256" key="3">
    <source>
        <dbReference type="ARBA" id="ARBA00022989"/>
    </source>
</evidence>
<feature type="transmembrane region" description="Helical" evidence="5">
    <location>
        <begin position="56"/>
        <end position="77"/>
    </location>
</feature>
<gene>
    <name evidence="7" type="ORF">J2S74_004493</name>
</gene>
<keyword evidence="2 5" id="KW-0812">Transmembrane</keyword>
<evidence type="ECO:0000256" key="2">
    <source>
        <dbReference type="ARBA" id="ARBA00022692"/>
    </source>
</evidence>
<comment type="subcellular location">
    <subcellularLocation>
        <location evidence="1">Membrane</location>
        <topology evidence="1">Multi-pass membrane protein</topology>
    </subcellularLocation>
</comment>
<protein>
    <recommendedName>
        <fullName evidence="6">TM2 domain-containing protein</fullName>
    </recommendedName>
</protein>
<evidence type="ECO:0000259" key="6">
    <source>
        <dbReference type="Pfam" id="PF05154"/>
    </source>
</evidence>
<name>A0ABU0A313_9BACI</name>
<dbReference type="Proteomes" id="UP001230005">
    <property type="component" value="Unassembled WGS sequence"/>
</dbReference>
<proteinExistence type="predicted"/>
<sequence>MKKSSITALFLSLISGLGHIYLGRKISGFFYLLFFGGPFLVVFFLTFLFGYRDPMVLLVISLIVWIICMIDISITLLRRGEELGPLPVTSGEIEGQDQHTASLMLCS</sequence>
<organism evidence="7 8">
    <name type="scientific">Evansella vedderi</name>
    <dbReference type="NCBI Taxonomy" id="38282"/>
    <lineage>
        <taxon>Bacteria</taxon>
        <taxon>Bacillati</taxon>
        <taxon>Bacillota</taxon>
        <taxon>Bacilli</taxon>
        <taxon>Bacillales</taxon>
        <taxon>Bacillaceae</taxon>
        <taxon>Evansella</taxon>
    </lineage>
</organism>
<dbReference type="Pfam" id="PF05154">
    <property type="entry name" value="TM2"/>
    <property type="match status" value="1"/>
</dbReference>
<feature type="transmembrane region" description="Helical" evidence="5">
    <location>
        <begin position="28"/>
        <end position="49"/>
    </location>
</feature>
<keyword evidence="8" id="KW-1185">Reference proteome</keyword>
<keyword evidence="3 5" id="KW-1133">Transmembrane helix</keyword>
<evidence type="ECO:0000313" key="8">
    <source>
        <dbReference type="Proteomes" id="UP001230005"/>
    </source>
</evidence>
<dbReference type="InterPro" id="IPR007829">
    <property type="entry name" value="TM2"/>
</dbReference>
<evidence type="ECO:0000256" key="4">
    <source>
        <dbReference type="ARBA" id="ARBA00023136"/>
    </source>
</evidence>
<dbReference type="EMBL" id="JAUSUG010000022">
    <property type="protein sequence ID" value="MDQ0257048.1"/>
    <property type="molecule type" value="Genomic_DNA"/>
</dbReference>
<evidence type="ECO:0000313" key="7">
    <source>
        <dbReference type="EMBL" id="MDQ0257048.1"/>
    </source>
</evidence>